<dbReference type="Proteomes" id="UP001250656">
    <property type="component" value="Unassembled WGS sequence"/>
</dbReference>
<evidence type="ECO:0000256" key="3">
    <source>
        <dbReference type="ARBA" id="ARBA00022723"/>
    </source>
</evidence>
<dbReference type="EC" id="3.1.-.-" evidence="12"/>
<sequence>MKRVLGLDLGTNSIGWALTNYDFVKKEGEILGMGSRIIPMDAKQMSDFSTGQSISATAERTAARSMRRLYQRNKLRRERLHRVLNILGFLPEHYAEDIDFDKRFGQFKKGTEPKLAYRKDDDGKYHFIFQKAFNEMVNEFKAVDQDIEMPYDWTLYYLRKKALSKKISKEELAWVLLNFNQKRGYYQSRDENLDGDANKLEEFHRLKVVSVEKSDEAKNGVWYNVNLNNDWMYRRKSKEPLYEWEGKYKEFIVTTTLDGKGNPKKDKEGHIKRSFRAVDSEKDWIAIKKKTENDIADSGKMIGEYIYDTLLRKPDQKIRGKLIKTIDRKLYKKELNKILDIQRQYHTELQNKVLYTKSINELYRHNEAHKANISDKGFKYLFVEDILFYQRPLKSKKSTISNCPFESRTYLKDGEKVNQALKCISKSHPLYQEFRIWQFIHNLRIYQREAIEDGNPVLDHDVTRSFLQDENDYLALYDFLNQRKEIGQKILLRNLGLNEKEYRWNYVEDKNYPCNELRAEIKTRLAKIKGIQPSDFLNDDFIFRLWHIIYSVRDRKQYEKALETFGKKNGLDSKAFMEVFIKLKPFDSAYGSYSEKAIKKLLPLMRRGQYWKEAEIPEPTKSRIDSIMERLDAIGRDHEQIEKVSDDDIPKPLLKSFAKAEHPYQGLNTYQASYVVYGRHAEVSEIVRWTNPKDISKYLESFRQHSLRNPVVEQVVTETLRVVRDIWKHYGNGKEDFFDEIHVELGREMKNSADVRKKITESINQNTNTNERIKNILQELMDDSDIQGSVRPYSKGHQEILKLYEEGVYAQSPEKYNDVDLEEIETIRAKVSPSKSEINRYKLWLQQGYLSPYTGEPIPLSKLFTPDYEVEHVIPRSRHFDDSMSNKVICEAAINPYPYKGNKTAYRFIKDRGGSIVPELSLNGKQVKIFSKEDYESHCKTYFKDNKKKLEFLLSEDVPEGFINRQMNDSRYISKVIKGLLSNVVRVDGEQEATSKNLVPVVGRITSELKQDWGLNDVWNDLLTPRFERMNELTDSSDFRFETTDGHGNTYMVNTVPDELAKGFTKKRLDHRHHALDALVIACTTKDHTNYVTSLNTKRKNFSLVSKLREVQKKTVSDRRNGGTRNITVAKGYHKPWSGFTLDAKQALETTVVSFKQNKRVINRATNKYRKWKRVEGKLKKVQVDQKGQNWAIRKSLHKATYFGKINGVDTPKGKIATAGRIALEDLTTRKKLESITDTGIQKILNNHLRNYIDEKGKERFDLAFSPDGIDELNQNIQKLNDGKPHQPIYKVRTYEVGSKFPLGDTGNNDTKFVEADDGTNLFFNIYWNEKKERRNYETVPLNEVVAHQKAVAALPKEERTEAPTNPDLGKFLFSLSPSDLVYVPTDEEINNPGLLEFRNLALEQRNRIFRVNDFSRTCYFTPNSHAIAISPKEVDLRRNSKTGKVSGSFDNKTASFKGNQIKDICWKLSVDRLGNLKRIG</sequence>
<keyword evidence="8 12" id="KW-0051">Antiviral defense</keyword>
<keyword evidence="3 12" id="KW-0479">Metal-binding</keyword>
<evidence type="ECO:0000256" key="9">
    <source>
        <dbReference type="ARBA" id="ARBA00023125"/>
    </source>
</evidence>
<evidence type="ECO:0000313" key="14">
    <source>
        <dbReference type="EMBL" id="MDT7829268.1"/>
    </source>
</evidence>
<dbReference type="GO" id="GO:0004519">
    <property type="term" value="F:endonuclease activity"/>
    <property type="evidence" value="ECO:0007669"/>
    <property type="project" value="UniProtKB-KW"/>
</dbReference>
<dbReference type="RefSeq" id="WP_314015092.1">
    <property type="nucleotide sequence ID" value="NZ_JAVTTP010000001.1"/>
</dbReference>
<dbReference type="HAMAP" id="MF_01480">
    <property type="entry name" value="Cas9"/>
    <property type="match status" value="1"/>
</dbReference>
<feature type="binding site" evidence="12">
    <location>
        <position position="744"/>
    </location>
    <ligand>
        <name>Mg(2+)</name>
        <dbReference type="ChEBI" id="CHEBI:18420"/>
        <label>1</label>
    </ligand>
</feature>
<comment type="cofactor">
    <cofactor evidence="1 12">
        <name>Mg(2+)</name>
        <dbReference type="ChEBI" id="CHEBI:18420"/>
    </cofactor>
</comment>
<accession>A0ABU3L7S2</accession>
<dbReference type="Pfam" id="PF13395">
    <property type="entry name" value="HNH_4"/>
    <property type="match status" value="1"/>
</dbReference>
<evidence type="ECO:0000313" key="15">
    <source>
        <dbReference type="Proteomes" id="UP001250656"/>
    </source>
</evidence>
<keyword evidence="5 12" id="KW-0378">Hydrolase</keyword>
<proteinExistence type="inferred from homology"/>
<evidence type="ECO:0000259" key="13">
    <source>
        <dbReference type="PROSITE" id="PS51749"/>
    </source>
</evidence>
<protein>
    <recommendedName>
        <fullName evidence="12">CRISPR-associated endonuclease Cas9</fullName>
        <ecNumber evidence="12">3.1.-.-</ecNumber>
    </recommendedName>
</protein>
<evidence type="ECO:0000256" key="7">
    <source>
        <dbReference type="ARBA" id="ARBA00022884"/>
    </source>
</evidence>
<evidence type="ECO:0000256" key="1">
    <source>
        <dbReference type="ARBA" id="ARBA00001946"/>
    </source>
</evidence>
<dbReference type="Pfam" id="PF16593">
    <property type="entry name" value="Cas9-BH"/>
    <property type="match status" value="1"/>
</dbReference>
<dbReference type="InterPro" id="IPR041383">
    <property type="entry name" value="RuvC_III"/>
</dbReference>
<feature type="binding site" evidence="12">
    <location>
        <position position="1074"/>
    </location>
    <ligand>
        <name>Mg(2+)</name>
        <dbReference type="ChEBI" id="CHEBI:18420"/>
        <label>2</label>
    </ligand>
</feature>
<evidence type="ECO:0000256" key="4">
    <source>
        <dbReference type="ARBA" id="ARBA00022759"/>
    </source>
</evidence>
<feature type="binding site" evidence="12">
    <location>
        <position position="8"/>
    </location>
    <ligand>
        <name>Mg(2+)</name>
        <dbReference type="ChEBI" id="CHEBI:18420"/>
        <label>1</label>
    </ligand>
</feature>
<dbReference type="Pfam" id="PF18541">
    <property type="entry name" value="RuvC_III"/>
    <property type="match status" value="1"/>
</dbReference>
<keyword evidence="2 12" id="KW-0540">Nuclease</keyword>
<dbReference type="InterPro" id="IPR032239">
    <property type="entry name" value="Cas9-BH"/>
</dbReference>
<comment type="caution">
    <text evidence="14">The sequence shown here is derived from an EMBL/GenBank/DDBJ whole genome shotgun (WGS) entry which is preliminary data.</text>
</comment>
<comment type="domain">
    <text evidence="12">Has 2 endonuclease domains. The discontinuous RuvC-like domain cleaves the target DNA noncomplementary to crRNA while the HNH nuclease domain cleaves the target DNA complementary to crRNA.</text>
</comment>
<dbReference type="PROSITE" id="PS51749">
    <property type="entry name" value="HNH_CAS9"/>
    <property type="match status" value="1"/>
</dbReference>
<evidence type="ECO:0000256" key="8">
    <source>
        <dbReference type="ARBA" id="ARBA00023118"/>
    </source>
</evidence>
<feature type="binding site" evidence="12">
    <location>
        <position position="8"/>
    </location>
    <ligand>
        <name>Mg(2+)</name>
        <dbReference type="ChEBI" id="CHEBI:18420"/>
        <label>2</label>
    </ligand>
</feature>
<keyword evidence="9 12" id="KW-0238">DNA-binding</keyword>
<dbReference type="Gene3D" id="3.30.420.10">
    <property type="entry name" value="Ribonuclease H-like superfamily/Ribonuclease H"/>
    <property type="match status" value="3"/>
</dbReference>
<comment type="similarity">
    <text evidence="12">Belongs to the CRISPR-associated Cas9 family.</text>
</comment>
<keyword evidence="6 12" id="KW-0460">Magnesium</keyword>
<evidence type="ECO:0000256" key="2">
    <source>
        <dbReference type="ARBA" id="ARBA00022722"/>
    </source>
</evidence>
<feature type="binding site" evidence="12">
    <location>
        <position position="748"/>
    </location>
    <ligand>
        <name>Mg(2+)</name>
        <dbReference type="ChEBI" id="CHEBI:18420"/>
        <label>1</label>
    </ligand>
</feature>
<evidence type="ECO:0000256" key="6">
    <source>
        <dbReference type="ARBA" id="ARBA00022842"/>
    </source>
</evidence>
<feature type="domain" description="HNH Cas9-type" evidence="13">
    <location>
        <begin position="794"/>
        <end position="967"/>
    </location>
</feature>
<dbReference type="InterPro" id="IPR036397">
    <property type="entry name" value="RNaseH_sf"/>
</dbReference>
<keyword evidence="7 12" id="KW-0694">RNA-binding</keyword>
<dbReference type="NCBIfam" id="TIGR01865">
    <property type="entry name" value="cas_Csn1"/>
    <property type="match status" value="1"/>
</dbReference>
<evidence type="ECO:0000256" key="11">
    <source>
        <dbReference type="ARBA" id="ARBA00046380"/>
    </source>
</evidence>
<reference evidence="14 15" key="1">
    <citation type="submission" date="2023-09" db="EMBL/GenBank/DDBJ databases">
        <title>Novel taxa isolated from Blanes Bay.</title>
        <authorList>
            <person name="Rey-Velasco X."/>
            <person name="Lucena T."/>
        </authorList>
    </citation>
    <scope>NUCLEOTIDE SEQUENCE [LARGE SCALE GENOMIC DNA]</scope>
    <source>
        <strain evidence="14 15">S334</strain>
    </source>
</reference>
<evidence type="ECO:0000256" key="5">
    <source>
        <dbReference type="ARBA" id="ARBA00022801"/>
    </source>
</evidence>
<comment type="subunit">
    <text evidence="11 12">Monomer. Binds crRNA and tracrRNA.</text>
</comment>
<name>A0ABU3L7S2_9FLAO</name>
<feature type="active site" description="Proton acceptor for HNH nuclease domain" evidence="12">
    <location>
        <position position="872"/>
    </location>
</feature>
<dbReference type="InterPro" id="IPR033114">
    <property type="entry name" value="HNH_CAS9"/>
</dbReference>
<evidence type="ECO:0000256" key="10">
    <source>
        <dbReference type="ARBA" id="ARBA00023211"/>
    </source>
</evidence>
<comment type="function">
    <text evidence="12">CRISPR (clustered regularly interspaced short palindromic repeat) is an adaptive immune system that provides protection against mobile genetic elements (viruses, transposable elements and conjugative plasmids). CRISPR clusters contain spacers, sequences complementary to antecedent mobile elements, and target invading nucleic acids. CRISPR clusters are transcribed and processed into CRISPR RNA (crRNA). In type II CRISPR systems correct processing of pre-crRNA requires a trans-encoded small RNA (tracrRNA), endogenous ribonuclease 3 (rnc) and this protein. The tracrRNA serves as a guide for ribonuclease 3-aided processing of pre-crRNA. Subsequently Cas9/crRNA/tracrRNA endonucleolytically cleaves linear or circular dsDNA target complementary to the spacer; Cas9 is inactive in the absence of the 2 guide RNAs (gRNA). Cas9 recognizes the protospacer adjacent motif (PAM) in the CRISPR repeat sequences to help distinguish self versus nonself, as targets within the bacterial CRISPR locus do not have PAMs. PAM recognition is also required for catalytic activity.</text>
</comment>
<dbReference type="EMBL" id="JAVTTP010000001">
    <property type="protein sequence ID" value="MDT7829268.1"/>
    <property type="molecule type" value="Genomic_DNA"/>
</dbReference>
<evidence type="ECO:0000256" key="12">
    <source>
        <dbReference type="HAMAP-Rule" id="MF_01480"/>
    </source>
</evidence>
<dbReference type="InterPro" id="IPR003615">
    <property type="entry name" value="HNH_nuc"/>
</dbReference>
<keyword evidence="4 12" id="KW-0255">Endonuclease</keyword>
<feature type="binding site" evidence="12">
    <location>
        <position position="748"/>
    </location>
    <ligand>
        <name>Mg(2+)</name>
        <dbReference type="ChEBI" id="CHEBI:18420"/>
        <label>2</label>
    </ligand>
</feature>
<dbReference type="InterPro" id="IPR028629">
    <property type="entry name" value="Cas9"/>
</dbReference>
<keyword evidence="10" id="KW-0464">Manganese</keyword>
<gene>
    <name evidence="12" type="primary">cas9</name>
    <name evidence="14" type="ORF">RQM65_11375</name>
</gene>
<keyword evidence="15" id="KW-1185">Reference proteome</keyword>
<feature type="active site" description="For RuvC-like nuclease domain" evidence="12">
    <location>
        <position position="8"/>
    </location>
</feature>
<organism evidence="14 15">
    <name type="scientific">Pricia mediterranea</name>
    <dbReference type="NCBI Taxonomy" id="3076079"/>
    <lineage>
        <taxon>Bacteria</taxon>
        <taxon>Pseudomonadati</taxon>
        <taxon>Bacteroidota</taxon>
        <taxon>Flavobacteriia</taxon>
        <taxon>Flavobacteriales</taxon>
        <taxon>Flavobacteriaceae</taxon>
        <taxon>Pricia</taxon>
    </lineage>
</organism>